<evidence type="ECO:0000313" key="2">
    <source>
        <dbReference type="EMBL" id="SMF94476.1"/>
    </source>
</evidence>
<dbReference type="EMBL" id="FXAM01000001">
    <property type="protein sequence ID" value="SMF94476.1"/>
    <property type="molecule type" value="Genomic_DNA"/>
</dbReference>
<keyword evidence="3" id="KW-1185">Reference proteome</keyword>
<keyword evidence="1" id="KW-0472">Membrane</keyword>
<dbReference type="Proteomes" id="UP000192923">
    <property type="component" value="Unassembled WGS sequence"/>
</dbReference>
<reference evidence="2 3" key="1">
    <citation type="submission" date="2016-12" db="EMBL/GenBank/DDBJ databases">
        <authorList>
            <person name="Song W.-J."/>
            <person name="Kurnit D.M."/>
        </authorList>
    </citation>
    <scope>NUCLEOTIDE SEQUENCE [LARGE SCALE GENOMIC DNA]</scope>
    <source>
        <strain evidence="2 3">175</strain>
    </source>
</reference>
<dbReference type="STRING" id="1760988.SAMN02949497_1794"/>
<feature type="transmembrane region" description="Helical" evidence="1">
    <location>
        <begin position="7"/>
        <end position="35"/>
    </location>
</feature>
<dbReference type="AlphaFoldDB" id="A0A1Y6CW22"/>
<proteinExistence type="predicted"/>
<evidence type="ECO:0000313" key="3">
    <source>
        <dbReference type="Proteomes" id="UP000192923"/>
    </source>
</evidence>
<keyword evidence="1" id="KW-0812">Transmembrane</keyword>
<dbReference type="RefSeq" id="WP_085211891.1">
    <property type="nucleotide sequence ID" value="NZ_FXAM01000001.1"/>
</dbReference>
<protein>
    <submittedName>
        <fullName evidence="2">Uncharacterized protein</fullName>
    </submittedName>
</protein>
<keyword evidence="1" id="KW-1133">Transmembrane helix</keyword>
<sequence length="87" mass="9279">MKNFLGLILMALGAMATLYCGLVSLGFIGISLVGFIGTLGREGGRDLILYGGFGGLATLLSLSVYLLGKALRNAPPRPHQKPYSRYF</sequence>
<accession>A0A1Y6CW22</accession>
<gene>
    <name evidence="2" type="ORF">SAMN02949497_1794</name>
</gene>
<evidence type="ECO:0000256" key="1">
    <source>
        <dbReference type="SAM" id="Phobius"/>
    </source>
</evidence>
<organism evidence="2 3">
    <name type="scientific">Methylomagnum ishizawai</name>
    <dbReference type="NCBI Taxonomy" id="1760988"/>
    <lineage>
        <taxon>Bacteria</taxon>
        <taxon>Pseudomonadati</taxon>
        <taxon>Pseudomonadota</taxon>
        <taxon>Gammaproteobacteria</taxon>
        <taxon>Methylococcales</taxon>
        <taxon>Methylococcaceae</taxon>
        <taxon>Methylomagnum</taxon>
    </lineage>
</organism>
<feature type="transmembrane region" description="Helical" evidence="1">
    <location>
        <begin position="47"/>
        <end position="67"/>
    </location>
</feature>
<name>A0A1Y6CW22_9GAMM</name>